<reference evidence="3" key="1">
    <citation type="submission" date="2023-06" db="EMBL/GenBank/DDBJ databases">
        <title>Genome-scale phylogeny and comparative genomics of the fungal order Sordariales.</title>
        <authorList>
            <consortium name="Lawrence Berkeley National Laboratory"/>
            <person name="Hensen N."/>
            <person name="Bonometti L."/>
            <person name="Westerberg I."/>
            <person name="Brannstrom I.O."/>
            <person name="Guillou S."/>
            <person name="Cros-Aarteil S."/>
            <person name="Calhoun S."/>
            <person name="Haridas S."/>
            <person name="Kuo A."/>
            <person name="Mondo S."/>
            <person name="Pangilinan J."/>
            <person name="Riley R."/>
            <person name="Labutti K."/>
            <person name="Andreopoulos B."/>
            <person name="Lipzen A."/>
            <person name="Chen C."/>
            <person name="Yanf M."/>
            <person name="Daum C."/>
            <person name="Ng V."/>
            <person name="Clum A."/>
            <person name="Steindorff A."/>
            <person name="Ohm R."/>
            <person name="Martin F."/>
            <person name="Silar P."/>
            <person name="Natvig D."/>
            <person name="Lalanne C."/>
            <person name="Gautier V."/>
            <person name="Ament-Velasquez S.L."/>
            <person name="Kruys A."/>
            <person name="Hutchinson M.I."/>
            <person name="Powell A.J."/>
            <person name="Barry K."/>
            <person name="Miller A.N."/>
            <person name="Grigoriev I.V."/>
            <person name="Debuchy R."/>
            <person name="Gladieux P."/>
            <person name="Thoren M.H."/>
            <person name="Johannesson H."/>
        </authorList>
    </citation>
    <scope>NUCLEOTIDE SEQUENCE</scope>
    <source>
        <strain evidence="3">CBS 606.72</strain>
    </source>
</reference>
<proteinExistence type="predicted"/>
<evidence type="ECO:0000313" key="3">
    <source>
        <dbReference type="EMBL" id="KAK0620101.1"/>
    </source>
</evidence>
<evidence type="ECO:0000256" key="2">
    <source>
        <dbReference type="SAM" id="Phobius"/>
    </source>
</evidence>
<gene>
    <name evidence="3" type="ORF">B0T14DRAFT_555155</name>
</gene>
<keyword evidence="2" id="KW-0472">Membrane</keyword>
<comment type="caution">
    <text evidence="3">The sequence shown here is derived from an EMBL/GenBank/DDBJ whole genome shotgun (WGS) entry which is preliminary data.</text>
</comment>
<dbReference type="Proteomes" id="UP001175000">
    <property type="component" value="Unassembled WGS sequence"/>
</dbReference>
<protein>
    <submittedName>
        <fullName evidence="3">Uncharacterized protein</fullName>
    </submittedName>
</protein>
<keyword evidence="2" id="KW-1133">Transmembrane helix</keyword>
<feature type="region of interest" description="Disordered" evidence="1">
    <location>
        <begin position="1"/>
        <end position="111"/>
    </location>
</feature>
<feature type="region of interest" description="Disordered" evidence="1">
    <location>
        <begin position="450"/>
        <end position="473"/>
    </location>
</feature>
<evidence type="ECO:0000313" key="4">
    <source>
        <dbReference type="Proteomes" id="UP001175000"/>
    </source>
</evidence>
<feature type="transmembrane region" description="Helical" evidence="2">
    <location>
        <begin position="143"/>
        <end position="166"/>
    </location>
</feature>
<feature type="compositionally biased region" description="Low complexity" evidence="1">
    <location>
        <begin position="63"/>
        <end position="104"/>
    </location>
</feature>
<sequence>MSNPNPFANTPSPTGGVHEAPPKTAEAEEPQRRPGGKESVIPTHSDAAQHEQSQQLACPKHNLGTPTAAAQAAAAPQGALAAPQSSKAQPEVDQAAAAAQNAPPKIEDKAKPLGAITDAPEKQSETPEATPWFPWQLQRGRGLAGLLAAQLLTITTITLLLGLSFQQSGFITVPDPPSFLANNPDLTKALWSSGFMWTFFPTLWMQGYGMFWDAVTDAMAERQPFVSMGSGQEHEKRLGPTLDYQSHSSWTNVYRAFRHGHKTLGAFLALGLVWGVVCVPLTSFLLTDVPVVFNTTEPVVQPKRFNGLGFSVKTDMRQILEVVSATEIYGANRLSWTTGIFAFPPFYPPDNTMQTPDKDSDNMTISTIAYSASLDCQQLFTDPAPSGEERYDYAFNSSKNLYTFPAIQDRGCKVTPDSLTVDNPYEVFVRTWATTNCGFSHNNSRLSILSGYTPPREPLSSPPTTANSSTPQQNTLRNLTLISCIPSYSLTEGDLTVTFGVSSDAPNLTVVNAFSPTSTSPRTFEPWPLFEQALHLVTGFSPSDKVDGGLFGQMIYTLSEKQNPGSELGADALMGTAVTLFSSTFTVMAEKDLFQEVETPEVASATRSTTRTRLVVVLPICLTVVSALILMLLLTVVVLFKYKTLPCVLEQEISNLWGYSEFLKQQGMMK</sequence>
<feature type="transmembrane region" description="Helical" evidence="2">
    <location>
        <begin position="614"/>
        <end position="640"/>
    </location>
</feature>
<keyword evidence="2" id="KW-0812">Transmembrane</keyword>
<feature type="compositionally biased region" description="Low complexity" evidence="1">
    <location>
        <begin position="462"/>
        <end position="471"/>
    </location>
</feature>
<accession>A0AA39WRB2</accession>
<feature type="transmembrane region" description="Helical" evidence="2">
    <location>
        <begin position="186"/>
        <end position="204"/>
    </location>
</feature>
<keyword evidence="4" id="KW-1185">Reference proteome</keyword>
<name>A0AA39WRB2_9PEZI</name>
<evidence type="ECO:0000256" key="1">
    <source>
        <dbReference type="SAM" id="MobiDB-lite"/>
    </source>
</evidence>
<dbReference type="AlphaFoldDB" id="A0AA39WRB2"/>
<dbReference type="Pfam" id="PF11915">
    <property type="entry name" value="DUF3433"/>
    <property type="match status" value="1"/>
</dbReference>
<dbReference type="PANTHER" id="PTHR37544:SF3">
    <property type="entry name" value="SPRAY"/>
    <property type="match status" value="1"/>
</dbReference>
<feature type="compositionally biased region" description="Polar residues" evidence="1">
    <location>
        <begin position="1"/>
        <end position="13"/>
    </location>
</feature>
<feature type="transmembrane region" description="Helical" evidence="2">
    <location>
        <begin position="264"/>
        <end position="286"/>
    </location>
</feature>
<organism evidence="3 4">
    <name type="scientific">Immersiella caudata</name>
    <dbReference type="NCBI Taxonomy" id="314043"/>
    <lineage>
        <taxon>Eukaryota</taxon>
        <taxon>Fungi</taxon>
        <taxon>Dikarya</taxon>
        <taxon>Ascomycota</taxon>
        <taxon>Pezizomycotina</taxon>
        <taxon>Sordariomycetes</taxon>
        <taxon>Sordariomycetidae</taxon>
        <taxon>Sordariales</taxon>
        <taxon>Lasiosphaeriaceae</taxon>
        <taxon>Immersiella</taxon>
    </lineage>
</organism>
<feature type="compositionally biased region" description="Basic and acidic residues" evidence="1">
    <location>
        <begin position="25"/>
        <end position="36"/>
    </location>
</feature>
<dbReference type="PANTHER" id="PTHR37544">
    <property type="entry name" value="SPRAY-RELATED"/>
    <property type="match status" value="1"/>
</dbReference>
<dbReference type="InterPro" id="IPR021840">
    <property type="entry name" value="DUF3433"/>
</dbReference>
<dbReference type="EMBL" id="JAULSU010000004">
    <property type="protein sequence ID" value="KAK0620101.1"/>
    <property type="molecule type" value="Genomic_DNA"/>
</dbReference>